<name>A0A4Q7YBU8_9ACTN</name>
<dbReference type="Proteomes" id="UP000292507">
    <property type="component" value="Unassembled WGS sequence"/>
</dbReference>
<evidence type="ECO:0008006" key="3">
    <source>
        <dbReference type="Google" id="ProtNLM"/>
    </source>
</evidence>
<protein>
    <recommendedName>
        <fullName evidence="3">Type IV toxin-antitoxin system AbiEi family antitoxin domain-containing protein</fullName>
    </recommendedName>
</protein>
<sequence length="332" mass="36494">MHPQLRAAADSRLGVFTSQEALAVGYRVDDVRVELRTRRWVRLRKGVYIAAEDLAVADPAQRHLVDCVAVLLSLGPGPVLSHASAARLHGLVLPRTAPDDVRVTAVDQWRRGRGYRVARAALPEDDVLPWLRFGTTSVARTLVDCAREWSLTAGVIAFDAALQKRKVDRGELHRAVLAGSHRVGIAHAARALHLSDGRAESPLETRGRLALLAAELPRPELQVKIFDDAGFIGRVDAWYAEAAVAVEFDGRVKYLDPHDGVPSGEVLWTEKRREDRMRDTGARVVRVVDEDLGVGWPQKVARISGLLATPYAGERRFRTLSTDEPGAESRAA</sequence>
<comment type="caution">
    <text evidence="1">The sequence shown here is derived from an EMBL/GenBank/DDBJ whole genome shotgun (WGS) entry which is preliminary data.</text>
</comment>
<keyword evidence="2" id="KW-1185">Reference proteome</keyword>
<accession>A0A4Q7YBU8</accession>
<evidence type="ECO:0000313" key="2">
    <source>
        <dbReference type="Proteomes" id="UP000292507"/>
    </source>
</evidence>
<gene>
    <name evidence="1" type="ORF">BKA19_4321</name>
</gene>
<evidence type="ECO:0000313" key="1">
    <source>
        <dbReference type="EMBL" id="RZU34550.1"/>
    </source>
</evidence>
<dbReference type="AlphaFoldDB" id="A0A4Q7YBU8"/>
<reference evidence="1 2" key="1">
    <citation type="submission" date="2019-02" db="EMBL/GenBank/DDBJ databases">
        <title>Sequencing the genomes of 1000 actinobacteria strains.</title>
        <authorList>
            <person name="Klenk H.-P."/>
        </authorList>
    </citation>
    <scope>NUCLEOTIDE SEQUENCE [LARGE SCALE GENOMIC DNA]</scope>
    <source>
        <strain evidence="1 2">DSM 44509</strain>
    </source>
</reference>
<dbReference type="EMBL" id="SHKV01000001">
    <property type="protein sequence ID" value="RZU34550.1"/>
    <property type="molecule type" value="Genomic_DNA"/>
</dbReference>
<organism evidence="1 2">
    <name type="scientific">Blastococcus saxobsidens</name>
    <dbReference type="NCBI Taxonomy" id="138336"/>
    <lineage>
        <taxon>Bacteria</taxon>
        <taxon>Bacillati</taxon>
        <taxon>Actinomycetota</taxon>
        <taxon>Actinomycetes</taxon>
        <taxon>Geodermatophilales</taxon>
        <taxon>Geodermatophilaceae</taxon>
        <taxon>Blastococcus</taxon>
    </lineage>
</organism>
<dbReference type="RefSeq" id="WP_242611339.1">
    <property type="nucleotide sequence ID" value="NZ_POQT01000049.1"/>
</dbReference>
<proteinExistence type="predicted"/>